<evidence type="ECO:0000256" key="1">
    <source>
        <dbReference type="ARBA" id="ARBA00004141"/>
    </source>
</evidence>
<keyword evidence="4 5" id="KW-0472">Membrane</keyword>
<dbReference type="AlphaFoldDB" id="A0A9X2EGQ9"/>
<keyword evidence="7" id="KW-1185">Reference proteome</keyword>
<evidence type="ECO:0000256" key="4">
    <source>
        <dbReference type="ARBA" id="ARBA00023136"/>
    </source>
</evidence>
<dbReference type="InterPro" id="IPR003825">
    <property type="entry name" value="Colicin-V_CvpA"/>
</dbReference>
<dbReference type="InterPro" id="IPR052719">
    <property type="entry name" value="CvpA-like"/>
</dbReference>
<evidence type="ECO:0000256" key="3">
    <source>
        <dbReference type="ARBA" id="ARBA00022989"/>
    </source>
</evidence>
<evidence type="ECO:0000256" key="5">
    <source>
        <dbReference type="SAM" id="Phobius"/>
    </source>
</evidence>
<keyword evidence="2 5" id="KW-0812">Transmembrane</keyword>
<keyword evidence="3 5" id="KW-1133">Transmembrane helix</keyword>
<name>A0A9X2EGQ9_9SPHN</name>
<comment type="caution">
    <text evidence="6">The sequence shown here is derived from an EMBL/GenBank/DDBJ whole genome shotgun (WGS) entry which is preliminary data.</text>
</comment>
<feature type="transmembrane region" description="Helical" evidence="5">
    <location>
        <begin position="31"/>
        <end position="50"/>
    </location>
</feature>
<dbReference type="GO" id="GO:0009403">
    <property type="term" value="P:toxin biosynthetic process"/>
    <property type="evidence" value="ECO:0007669"/>
    <property type="project" value="InterPro"/>
</dbReference>
<reference evidence="6" key="1">
    <citation type="submission" date="2022-06" db="EMBL/GenBank/DDBJ databases">
        <title>Sphingomicrobium sedimins sp. nov., a marine bacterium isolated from tidal flat.</title>
        <authorList>
            <person name="Kim C.-H."/>
            <person name="Yoo Y."/>
            <person name="Kim J.-J."/>
        </authorList>
    </citation>
    <scope>NUCLEOTIDE SEQUENCE</scope>
    <source>
        <strain evidence="6">GRR-S6-50</strain>
    </source>
</reference>
<proteinExistence type="predicted"/>
<feature type="transmembrane region" description="Helical" evidence="5">
    <location>
        <begin position="62"/>
        <end position="82"/>
    </location>
</feature>
<feature type="transmembrane region" description="Helical" evidence="5">
    <location>
        <begin position="6"/>
        <end position="24"/>
    </location>
</feature>
<feature type="transmembrane region" description="Helical" evidence="5">
    <location>
        <begin position="103"/>
        <end position="125"/>
    </location>
</feature>
<dbReference type="Proteomes" id="UP001155128">
    <property type="component" value="Unassembled WGS sequence"/>
</dbReference>
<evidence type="ECO:0000256" key="2">
    <source>
        <dbReference type="ARBA" id="ARBA00022692"/>
    </source>
</evidence>
<evidence type="ECO:0000313" key="7">
    <source>
        <dbReference type="Proteomes" id="UP001155128"/>
    </source>
</evidence>
<dbReference type="GO" id="GO:0016020">
    <property type="term" value="C:membrane"/>
    <property type="evidence" value="ECO:0007669"/>
    <property type="project" value="UniProtKB-SubCell"/>
</dbReference>
<dbReference type="EMBL" id="JAMSHT010000001">
    <property type="protein sequence ID" value="MCM8556366.1"/>
    <property type="molecule type" value="Genomic_DNA"/>
</dbReference>
<comment type="subcellular location">
    <subcellularLocation>
        <location evidence="1">Membrane</location>
        <topology evidence="1">Multi-pass membrane protein</topology>
    </subcellularLocation>
</comment>
<dbReference type="PANTHER" id="PTHR36926:SF1">
    <property type="entry name" value="COLICIN V PRODUCTION PROTEIN"/>
    <property type="match status" value="1"/>
</dbReference>
<gene>
    <name evidence="6" type="ORF">NDO55_00850</name>
</gene>
<dbReference type="RefSeq" id="WP_252111503.1">
    <property type="nucleotide sequence ID" value="NZ_JAMSHT010000001.1"/>
</dbReference>
<organism evidence="6 7">
    <name type="scientific">Sphingomicrobium sediminis</name>
    <dbReference type="NCBI Taxonomy" id="2950949"/>
    <lineage>
        <taxon>Bacteria</taxon>
        <taxon>Pseudomonadati</taxon>
        <taxon>Pseudomonadota</taxon>
        <taxon>Alphaproteobacteria</taxon>
        <taxon>Sphingomonadales</taxon>
        <taxon>Sphingomonadaceae</taxon>
        <taxon>Sphingomicrobium</taxon>
    </lineage>
</organism>
<evidence type="ECO:0000313" key="6">
    <source>
        <dbReference type="EMBL" id="MCM8556366.1"/>
    </source>
</evidence>
<protein>
    <submittedName>
        <fullName evidence="6">CvpA family protein</fullName>
    </submittedName>
</protein>
<accession>A0A9X2EGQ9</accession>
<dbReference type="Pfam" id="PF02674">
    <property type="entry name" value="Colicin_V"/>
    <property type="match status" value="1"/>
</dbReference>
<dbReference type="PANTHER" id="PTHR36926">
    <property type="entry name" value="COLICIN V PRODUCTION PROTEIN"/>
    <property type="match status" value="1"/>
</dbReference>
<sequence length="169" mass="18438">MTALDIFILLLLGGGTLLGFVRGFVQEVFSLFAWVAAVLAVKFFHGPATARLAENMDSESGAWALAFALLAVPTFIVTRFVAAKLGGRTRRSLIGPIDRLLGGLFGMLKGLIVGTLFYLLANFAVDMFYGAETERPEWMREAKTYPLLNASARATVDFVEEQREEGLIG</sequence>